<keyword evidence="1" id="KW-0805">Transcription regulation</keyword>
<protein>
    <submittedName>
        <fullName evidence="7">RNA polymerase, sigma-24 subunit, ECF subfamily</fullName>
    </submittedName>
    <submittedName>
        <fullName evidence="8">Sigma-70 family RNA polymerase sigma factor</fullName>
    </submittedName>
</protein>
<keyword evidence="10" id="KW-1185">Reference proteome</keyword>
<keyword evidence="2" id="KW-0731">Sigma factor</keyword>
<dbReference type="PANTHER" id="PTHR30385">
    <property type="entry name" value="SIGMA FACTOR F FLAGELLAR"/>
    <property type="match status" value="1"/>
</dbReference>
<name>F5L4Q1_CALTT</name>
<dbReference type="Gene3D" id="1.10.10.10">
    <property type="entry name" value="Winged helix-like DNA-binding domain superfamily/Winged helix DNA-binding domain"/>
    <property type="match status" value="1"/>
</dbReference>
<dbReference type="OrthoDB" id="9783788at2"/>
<dbReference type="Pfam" id="PF04542">
    <property type="entry name" value="Sigma70_r2"/>
    <property type="match status" value="1"/>
</dbReference>
<evidence type="ECO:0000256" key="4">
    <source>
        <dbReference type="ARBA" id="ARBA00023163"/>
    </source>
</evidence>
<dbReference type="GO" id="GO:0003677">
    <property type="term" value="F:DNA binding"/>
    <property type="evidence" value="ECO:0007669"/>
    <property type="project" value="UniProtKB-KW"/>
</dbReference>
<evidence type="ECO:0000313" key="9">
    <source>
        <dbReference type="Proteomes" id="UP000010716"/>
    </source>
</evidence>
<dbReference type="AlphaFoldDB" id="F5L4Q1"/>
<dbReference type="NCBIfam" id="TIGR02937">
    <property type="entry name" value="sigma70-ECF"/>
    <property type="match status" value="1"/>
</dbReference>
<dbReference type="InterPro" id="IPR014284">
    <property type="entry name" value="RNA_pol_sigma-70_dom"/>
</dbReference>
<dbReference type="InterPro" id="IPR036388">
    <property type="entry name" value="WH-like_DNA-bd_sf"/>
</dbReference>
<evidence type="ECO:0000259" key="5">
    <source>
        <dbReference type="Pfam" id="PF04542"/>
    </source>
</evidence>
<proteinExistence type="predicted"/>
<dbReference type="InterPro" id="IPR013324">
    <property type="entry name" value="RNA_pol_sigma_r3/r4-like"/>
</dbReference>
<dbReference type="SUPFAM" id="SSF88946">
    <property type="entry name" value="Sigma2 domain of RNA polymerase sigma factors"/>
    <property type="match status" value="1"/>
</dbReference>
<gene>
    <name evidence="7" type="ORF">CathTA2_0764</name>
    <name evidence="8" type="ORF">HUR95_01090</name>
</gene>
<evidence type="ECO:0000313" key="10">
    <source>
        <dbReference type="Proteomes" id="UP000825179"/>
    </source>
</evidence>
<dbReference type="InterPro" id="IPR007627">
    <property type="entry name" value="RNA_pol_sigma70_r2"/>
</dbReference>
<accession>F5L4Q1</accession>
<dbReference type="EMBL" id="CP082237">
    <property type="protein sequence ID" value="QZT34065.1"/>
    <property type="molecule type" value="Genomic_DNA"/>
</dbReference>
<sequence>MKQPPFPPFEEIYEQFQPLLYGTLKKFHIYQDSEDVLQVGRLALWEAYLNYDPRQGPFAPYATRYVRGRILNYLNKEGKQSAVVPFSAIRTEDGEQEVEWKDETAVCPGEQCLWQDLLAVMEGPLSPRERLVLHEHLVNAVPLSELARREEVSVHTVKTWKKRALKKIRDLLSPLI</sequence>
<dbReference type="GO" id="GO:0006352">
    <property type="term" value="P:DNA-templated transcription initiation"/>
    <property type="evidence" value="ECO:0007669"/>
    <property type="project" value="InterPro"/>
</dbReference>
<dbReference type="GO" id="GO:0016987">
    <property type="term" value="F:sigma factor activity"/>
    <property type="evidence" value="ECO:0007669"/>
    <property type="project" value="UniProtKB-KW"/>
</dbReference>
<keyword evidence="3" id="KW-0238">DNA-binding</keyword>
<dbReference type="eggNOG" id="COG1595">
    <property type="taxonomic scope" value="Bacteria"/>
</dbReference>
<dbReference type="EMBL" id="AFCE01000089">
    <property type="protein sequence ID" value="EGL83684.1"/>
    <property type="molecule type" value="Genomic_DNA"/>
</dbReference>
<dbReference type="InterPro" id="IPR013325">
    <property type="entry name" value="RNA_pol_sigma_r2"/>
</dbReference>
<evidence type="ECO:0000256" key="2">
    <source>
        <dbReference type="ARBA" id="ARBA00023082"/>
    </source>
</evidence>
<reference evidence="8 10" key="2">
    <citation type="journal article" date="2020" name="Extremophiles">
        <title>Genomic analysis of Caldalkalibacillus thermarum TA2.A1 reveals aerobic alkaliphilic metabolism and evolutionary hallmarks linking alkaliphilic bacteria and plant life.</title>
        <authorList>
            <person name="de Jong S.I."/>
            <person name="van den Broek M.A."/>
            <person name="Merkel A.Y."/>
            <person name="de la Torre Cortes P."/>
            <person name="Kalamorz F."/>
            <person name="Cook G.M."/>
            <person name="van Loosdrecht M.C.M."/>
            <person name="McMillan D.G.G."/>
        </authorList>
    </citation>
    <scope>NUCLEOTIDE SEQUENCE [LARGE SCALE GENOMIC DNA]</scope>
    <source>
        <strain evidence="8 10">TA2.A1</strain>
    </source>
</reference>
<dbReference type="Proteomes" id="UP000825179">
    <property type="component" value="Chromosome"/>
</dbReference>
<evidence type="ECO:0000313" key="7">
    <source>
        <dbReference type="EMBL" id="EGL83684.1"/>
    </source>
</evidence>
<reference evidence="8" key="3">
    <citation type="submission" date="2021-08" db="EMBL/GenBank/DDBJ databases">
        <authorList>
            <person name="de Jong S."/>
            <person name="van den Broek M."/>
            <person name="Merkel A."/>
            <person name="de la Torre Cortes P."/>
            <person name="Kalamorz F."/>
            <person name="Cook G."/>
            <person name="van Loosdrecht M."/>
            <person name="McMillan D."/>
        </authorList>
    </citation>
    <scope>NUCLEOTIDE SEQUENCE</scope>
    <source>
        <strain evidence="8">TA2.A1</strain>
    </source>
</reference>
<reference evidence="7 9" key="1">
    <citation type="journal article" date="2011" name="J. Bacteriol.">
        <title>Draft genome sequence of the thermoalkaliphilic Caldalkalibacillus thermarum strain TA2.A1.</title>
        <authorList>
            <person name="Kalamorz F."/>
            <person name="Keis S."/>
            <person name="McMillan D.G."/>
            <person name="Olsson K."/>
            <person name="Stanton J.A."/>
            <person name="Stockwell P."/>
            <person name="Black M.A."/>
            <person name="Klingeman D.M."/>
            <person name="Land M.L."/>
            <person name="Han C.S."/>
            <person name="Martin S.L."/>
            <person name="Becher S.A."/>
            <person name="Peddie C.J."/>
            <person name="Morgan H.W."/>
            <person name="Matthies D."/>
            <person name="Preiss L."/>
            <person name="Meier T."/>
            <person name="Brown S.D."/>
            <person name="Cook G.M."/>
        </authorList>
    </citation>
    <scope>NUCLEOTIDE SEQUENCE [LARGE SCALE GENOMIC DNA]</scope>
    <source>
        <strain evidence="7 9">TA2.A1</strain>
    </source>
</reference>
<keyword evidence="4" id="KW-0804">Transcription</keyword>
<evidence type="ECO:0000256" key="3">
    <source>
        <dbReference type="ARBA" id="ARBA00023125"/>
    </source>
</evidence>
<dbReference type="RefSeq" id="WP_007503263.1">
    <property type="nucleotide sequence ID" value="NZ_AFCE01000089.1"/>
</dbReference>
<evidence type="ECO:0000256" key="1">
    <source>
        <dbReference type="ARBA" id="ARBA00023015"/>
    </source>
</evidence>
<organism evidence="7 9">
    <name type="scientific">Caldalkalibacillus thermarum (strain TA2.A1)</name>
    <dbReference type="NCBI Taxonomy" id="986075"/>
    <lineage>
        <taxon>Bacteria</taxon>
        <taxon>Bacillati</taxon>
        <taxon>Bacillota</taxon>
        <taxon>Bacilli</taxon>
        <taxon>Bacillales</taxon>
        <taxon>Bacillaceae</taxon>
        <taxon>Caldalkalibacillus</taxon>
    </lineage>
</organism>
<dbReference type="KEGG" id="cthu:HUR95_01090"/>
<dbReference type="Pfam" id="PF04545">
    <property type="entry name" value="Sigma70_r4"/>
    <property type="match status" value="1"/>
</dbReference>
<dbReference type="Proteomes" id="UP000010716">
    <property type="component" value="Unassembled WGS sequence"/>
</dbReference>
<feature type="domain" description="RNA polymerase sigma-70 region 4" evidence="6">
    <location>
        <begin position="125"/>
        <end position="169"/>
    </location>
</feature>
<dbReference type="InterPro" id="IPR007630">
    <property type="entry name" value="RNA_pol_sigma70_r4"/>
</dbReference>
<dbReference type="Gene3D" id="1.10.1740.10">
    <property type="match status" value="1"/>
</dbReference>
<feature type="domain" description="RNA polymerase sigma-70 region 2" evidence="5">
    <location>
        <begin position="12"/>
        <end position="78"/>
    </location>
</feature>
<dbReference type="SUPFAM" id="SSF88659">
    <property type="entry name" value="Sigma3 and sigma4 domains of RNA polymerase sigma factors"/>
    <property type="match status" value="1"/>
</dbReference>
<evidence type="ECO:0000259" key="6">
    <source>
        <dbReference type="Pfam" id="PF04545"/>
    </source>
</evidence>
<evidence type="ECO:0000313" key="8">
    <source>
        <dbReference type="EMBL" id="QZT34065.1"/>
    </source>
</evidence>